<protein>
    <submittedName>
        <fullName evidence="1">Uncharacterized protein</fullName>
    </submittedName>
</protein>
<organism evidence="1 2">
    <name type="scientific">Bacillus cereus</name>
    <dbReference type="NCBI Taxonomy" id="1396"/>
    <lineage>
        <taxon>Bacteria</taxon>
        <taxon>Bacillati</taxon>
        <taxon>Bacillota</taxon>
        <taxon>Bacilli</taxon>
        <taxon>Bacillales</taxon>
        <taxon>Bacillaceae</taxon>
        <taxon>Bacillus</taxon>
        <taxon>Bacillus cereus group</taxon>
    </lineage>
</organism>
<dbReference type="Proteomes" id="UP000076482">
    <property type="component" value="Unassembled WGS sequence"/>
</dbReference>
<evidence type="ECO:0000313" key="2">
    <source>
        <dbReference type="Proteomes" id="UP000076482"/>
    </source>
</evidence>
<reference evidence="1 2" key="1">
    <citation type="submission" date="2015-09" db="EMBL/GenBank/DDBJ databases">
        <title>Bacillus cereus food isolates.</title>
        <authorList>
            <person name="Boekhorst J."/>
        </authorList>
    </citation>
    <scope>NUCLEOTIDE SEQUENCE [LARGE SCALE GENOMIC DNA]</scope>
    <source>
        <strain evidence="1 2">B4088</strain>
    </source>
</reference>
<comment type="caution">
    <text evidence="1">The sequence shown here is derived from an EMBL/GenBank/DDBJ whole genome shotgun (WGS) entry which is preliminary data.</text>
</comment>
<evidence type="ECO:0000313" key="1">
    <source>
        <dbReference type="EMBL" id="KZD66034.1"/>
    </source>
</evidence>
<name>A0A164NZT2_BACCE</name>
<dbReference type="EMBL" id="LJKE01000045">
    <property type="protein sequence ID" value="KZD66034.1"/>
    <property type="molecule type" value="Genomic_DNA"/>
</dbReference>
<sequence>MQPPILDEEQEKILLWAKNWRDQEQAPTAIVIETLVSGEVLDSRKDDEEFLEARLLYFMYNSEWRNEVLLAVQLDSYRKENDIKENDIVTNDIFAGFAKEFNWQERTFGLYGSAKNDLFIGRYRIDDFYTVE</sequence>
<dbReference type="PATRIC" id="fig|1396.535.peg.1838"/>
<accession>A0A164NZT2</accession>
<dbReference type="RefSeq" id="WP_063261260.1">
    <property type="nucleotide sequence ID" value="NZ_LJKE01000045.1"/>
</dbReference>
<dbReference type="AlphaFoldDB" id="A0A164NZT2"/>
<proteinExistence type="predicted"/>
<gene>
    <name evidence="1" type="ORF">B4088_2791</name>
</gene>